<evidence type="ECO:0000313" key="8">
    <source>
        <dbReference type="EMBL" id="OEJ91572.1"/>
    </source>
</evidence>
<feature type="region of interest" description="Disordered" evidence="6">
    <location>
        <begin position="38"/>
        <end position="62"/>
    </location>
</feature>
<feature type="region of interest" description="Disordered" evidence="6">
    <location>
        <begin position="172"/>
        <end position="231"/>
    </location>
</feature>
<dbReference type="SUPFAM" id="SSF48403">
    <property type="entry name" value="Ankyrin repeat"/>
    <property type="match status" value="1"/>
</dbReference>
<dbReference type="InterPro" id="IPR018004">
    <property type="entry name" value="KilA/APSES_HTH"/>
</dbReference>
<organism evidence="8 9">
    <name type="scientific">Hanseniaspora opuntiae</name>
    <dbReference type="NCBI Taxonomy" id="211096"/>
    <lineage>
        <taxon>Eukaryota</taxon>
        <taxon>Fungi</taxon>
        <taxon>Dikarya</taxon>
        <taxon>Ascomycota</taxon>
        <taxon>Saccharomycotina</taxon>
        <taxon>Saccharomycetes</taxon>
        <taxon>Saccharomycodales</taxon>
        <taxon>Saccharomycodaceae</taxon>
        <taxon>Hanseniaspora</taxon>
    </lineage>
</organism>
<keyword evidence="2" id="KW-0040">ANK repeat</keyword>
<feature type="compositionally biased region" description="Polar residues" evidence="6">
    <location>
        <begin position="38"/>
        <end position="59"/>
    </location>
</feature>
<dbReference type="SUPFAM" id="SSF54616">
    <property type="entry name" value="DNA-binding domain of Mlu1-box binding protein MBP1"/>
    <property type="match status" value="1"/>
</dbReference>
<proteinExistence type="predicted"/>
<dbReference type="GO" id="GO:0003677">
    <property type="term" value="F:DNA binding"/>
    <property type="evidence" value="ECO:0007669"/>
    <property type="project" value="UniProtKB-KW"/>
</dbReference>
<dbReference type="SMART" id="SM01252">
    <property type="entry name" value="KilA-N"/>
    <property type="match status" value="1"/>
</dbReference>
<dbReference type="PANTHER" id="PTHR43828">
    <property type="entry name" value="ASPARAGINASE"/>
    <property type="match status" value="1"/>
</dbReference>
<gene>
    <name evidence="8" type="ORF">AWRI3578_g595</name>
</gene>
<keyword evidence="1" id="KW-0677">Repeat</keyword>
<dbReference type="Pfam" id="PF13606">
    <property type="entry name" value="Ank_3"/>
    <property type="match status" value="1"/>
</dbReference>
<dbReference type="InterPro" id="IPR036770">
    <property type="entry name" value="Ankyrin_rpt-contain_sf"/>
</dbReference>
<dbReference type="EMBL" id="LPNL01000002">
    <property type="protein sequence ID" value="OEJ91572.1"/>
    <property type="molecule type" value="Genomic_DNA"/>
</dbReference>
<evidence type="ECO:0000256" key="5">
    <source>
        <dbReference type="ARBA" id="ARBA00073969"/>
    </source>
</evidence>
<dbReference type="GO" id="GO:0033309">
    <property type="term" value="C:SBF transcription complex"/>
    <property type="evidence" value="ECO:0007669"/>
    <property type="project" value="TreeGrafter"/>
</dbReference>
<dbReference type="Gene3D" id="3.10.260.10">
    <property type="entry name" value="Transcription regulator HTH, APSES-type DNA-binding domain"/>
    <property type="match status" value="1"/>
</dbReference>
<dbReference type="Gene3D" id="1.25.40.20">
    <property type="entry name" value="Ankyrin repeat-containing domain"/>
    <property type="match status" value="1"/>
</dbReference>
<dbReference type="InterPro" id="IPR002110">
    <property type="entry name" value="Ankyrin_rpt"/>
</dbReference>
<dbReference type="FunFam" id="3.10.260.10:FF:000004">
    <property type="entry name" value="Transcription factor MBP1"/>
    <property type="match status" value="1"/>
</dbReference>
<sequence>MVAIPISDLVAVSNNNSKPDDSAHHHNILPVDSNATVKNVLDNTNPSSKQNSTSSTPTLPSKEGYHIYRAKYSNVDVYELAHPTGSIMKRKVDNWVNATHILKAANFAKAKRTRILDKDVVNEEHEKVQGGFGKYQGTWVPLSLAISLAKKYNVYEDLKGLLNFVVKDGEAEPEPAPKHTHASKKNDTAKIKKETGVKGKNKKNEPNETLVLDDNKKALKKRKSIKTAKGVQDSLNADSLASSVNQSMMSSMNDLSMQTHSQLVALKRAHSDIEYTQDSQMDNMMSNGMLSVSSGHATSRKQPVKLQRQNTGKGLMLGNDYNSQSATSHISNLLYSPVSGNHVMMGMMSPFGSHSQMYTRSYSNSGTTAQQTGGTSQMKLPSLVAAANVAMSPGFNGNKTRAASRMNSGHYKSGYTTIDEPSQNTMNSLLPSLTTLSTHKSPHLQTPKMNGFNHTSSIRRTPNKGHNAGQEPMTPFYNKNVMKVNDPVVVTLSRNNSVSNQRTQLAKSEGVAKGHTKEGDDAEIEIKFGNALVNNIIMFILTNKEDELNELMHLLQKYESNTESDINDLKKYGIERVEDVAEFQKSFIINSRIDMEGDTLLHLACGIGNIRLIDYILTKCEVNIWKMNFQGDLCFMQMFKYKNCMMREDALRIFELFKQWFLEHDNLISFNKFISFQNFKNENIIHMLLKFKQNLVKSMDEDLETRRILETRFNYMFDETLKFVDKISLTRMLIHDQENLDGNTPLHVALLVLKDEKVYDKMITVLRIKYMDDAHTFSKLCEVDMKQVLNSKGEFMYRESVAITRANEENMEKYNKMYERINVRIIPKIRELLMGTLNKAYMNQELMRIENLKNNALRMKIDEMKMKLDMKILEEFVYEKKVEENNVFGFVKNEDVSADVKLEKVREIQRLMLDNEQKTRDYYTEASMDRAVDYRRIVSRFMDVPVVDVDMAMIDKMLDELE</sequence>
<dbReference type="PROSITE" id="PS51299">
    <property type="entry name" value="HTH_APSES"/>
    <property type="match status" value="1"/>
</dbReference>
<dbReference type="GO" id="GO:0030907">
    <property type="term" value="C:MBF transcription complex"/>
    <property type="evidence" value="ECO:0007669"/>
    <property type="project" value="TreeGrafter"/>
</dbReference>
<comment type="caution">
    <text evidence="8">The sequence shown here is derived from an EMBL/GenBank/DDBJ whole genome shotgun (WGS) entry which is preliminary data.</text>
</comment>
<feature type="domain" description="HTH APSES-type" evidence="7">
    <location>
        <begin position="67"/>
        <end position="173"/>
    </location>
</feature>
<dbReference type="PANTHER" id="PTHR43828:SF10">
    <property type="entry name" value="ANKYRIN REPEAT-CONTAINING PROTEIN YAR1"/>
    <property type="match status" value="1"/>
</dbReference>
<evidence type="ECO:0000256" key="2">
    <source>
        <dbReference type="ARBA" id="ARBA00023043"/>
    </source>
</evidence>
<dbReference type="OrthoDB" id="3973086at2759"/>
<dbReference type="Pfam" id="PF04383">
    <property type="entry name" value="KilA-N"/>
    <property type="match status" value="1"/>
</dbReference>
<keyword evidence="3" id="KW-0238">DNA-binding</keyword>
<feature type="compositionally biased region" description="Basic and acidic residues" evidence="6">
    <location>
        <begin position="184"/>
        <end position="206"/>
    </location>
</feature>
<keyword evidence="9" id="KW-1185">Reference proteome</keyword>
<evidence type="ECO:0000256" key="6">
    <source>
        <dbReference type="SAM" id="MobiDB-lite"/>
    </source>
</evidence>
<dbReference type="InterPro" id="IPR036887">
    <property type="entry name" value="HTH_APSES_sf"/>
</dbReference>
<evidence type="ECO:0000256" key="1">
    <source>
        <dbReference type="ARBA" id="ARBA00022737"/>
    </source>
</evidence>
<evidence type="ECO:0000256" key="3">
    <source>
        <dbReference type="ARBA" id="ARBA00023125"/>
    </source>
</evidence>
<dbReference type="Proteomes" id="UP000095605">
    <property type="component" value="Unassembled WGS sequence"/>
</dbReference>
<dbReference type="InterPro" id="IPR051642">
    <property type="entry name" value="SWI6-like"/>
</dbReference>
<name>A0A1E5RX95_9ASCO</name>
<accession>A0A1E5RX95</accession>
<protein>
    <recommendedName>
        <fullName evidence="5">Transcription factor MBP1</fullName>
    </recommendedName>
</protein>
<dbReference type="AlphaFoldDB" id="A0A1E5RX95"/>
<reference evidence="9" key="1">
    <citation type="journal article" date="2016" name="Genome Announc.">
        <title>Genome sequences of three species of Hanseniaspora isolated from spontaneous wine fermentations.</title>
        <authorList>
            <person name="Sternes P.R."/>
            <person name="Lee D."/>
            <person name="Kutyna D.R."/>
            <person name="Borneman A.R."/>
        </authorList>
    </citation>
    <scope>NUCLEOTIDE SEQUENCE [LARGE SCALE GENOMIC DNA]</scope>
    <source>
        <strain evidence="9">AWRI3578</strain>
    </source>
</reference>
<dbReference type="GO" id="GO:0001228">
    <property type="term" value="F:DNA-binding transcription activator activity, RNA polymerase II-specific"/>
    <property type="evidence" value="ECO:0007669"/>
    <property type="project" value="UniProtKB-ARBA"/>
</dbReference>
<dbReference type="InterPro" id="IPR003163">
    <property type="entry name" value="Tscrpt_reg_HTH_APSES-type"/>
</dbReference>
<evidence type="ECO:0000313" key="9">
    <source>
        <dbReference type="Proteomes" id="UP000095605"/>
    </source>
</evidence>
<comment type="function">
    <text evidence="4">Binds to MCB elements (Mlu I cell cycle box) found in the promoter of most DNA synthesis genes. Transcriptional activation by MBF has an important role in the transition from G1 to S phase. It may have a dual role in that it behaves as an activator of transcription at the G1-S boundary and as a repressor during other stages of the cell cycle.</text>
</comment>
<evidence type="ECO:0000256" key="4">
    <source>
        <dbReference type="ARBA" id="ARBA00054211"/>
    </source>
</evidence>
<evidence type="ECO:0000259" key="7">
    <source>
        <dbReference type="PROSITE" id="PS51299"/>
    </source>
</evidence>